<organism evidence="1 2">
    <name type="scientific">Anoxybacterium hadale</name>
    <dbReference type="NCBI Taxonomy" id="3408580"/>
    <lineage>
        <taxon>Bacteria</taxon>
        <taxon>Bacillati</taxon>
        <taxon>Bacillota</taxon>
        <taxon>Clostridia</taxon>
        <taxon>Peptostreptococcales</taxon>
        <taxon>Anaerovoracaceae</taxon>
        <taxon>Anoxybacterium</taxon>
    </lineage>
</organism>
<reference evidence="1" key="1">
    <citation type="submission" date="2019-08" db="EMBL/GenBank/DDBJ databases">
        <title>Genome sequence of Clostridiales bacterium MT110.</title>
        <authorList>
            <person name="Cao J."/>
        </authorList>
    </citation>
    <scope>NUCLEOTIDE SEQUENCE</scope>
    <source>
        <strain evidence="1">MT110</strain>
    </source>
</reference>
<proteinExistence type="predicted"/>
<keyword evidence="2" id="KW-1185">Reference proteome</keyword>
<dbReference type="EMBL" id="CP042469">
    <property type="protein sequence ID" value="QOX65906.1"/>
    <property type="molecule type" value="Genomic_DNA"/>
</dbReference>
<gene>
    <name evidence="1" type="ORF">FRZ06_10475</name>
</gene>
<dbReference type="Proteomes" id="UP000594014">
    <property type="component" value="Chromosome"/>
</dbReference>
<sequence>MNHHKEHPVKYKTLDPASIPKFVNQLVKPPVYKPFIVYNKVKNNGQFCMEEQHLYFVDLCEFEEQILPEGMPMTKVWGYGGVVIDQESGKQVYVQSSPGPTFQTIRGIAVLIKWQSQLVGAHPFAVDPTLHWANPNDMPMDPPKPWPPFPPGFGEAQAPIPVVTHLHGGEVSSLYDGHPDAWFTAGGKKGPAYVSTLYYYPNRQEPTTLWYHDHALGITRLNVYAGLSGFYLIREGDTCFRAKFNLPEGPYDIPIAIQDRSFNEDGSLFFPTEGDNPEIHPYWVPEFFGDTIMVNGKVWPNLNVERRQYRFRVLNGSNARFYHLRLSNGMNFVQIGTDGGYLNVPVELNSLLLAPAERADLLIDFSDVRPGTRIVMMNDANAPFPDGDEPDPDTVGQIMQFTVPDDSPPPVRPPRLPDRLNHIQRLRQDSPHRTLTLNEVLGPNGPVIILLNGQKWSAPLSERSAVGSTEEWVIANLTMDTHPIHLHLVQFQILNRQDFNMEEYQIRWEELNGIPPLDHPTIVLPVQPYLTGPPLPPDPNERGWKDTVRMNPNQVTRILVRFAPQDVPVGAVSPGENLYPFDPSVGPGYVWHCHIIDHEDNEMMRPYEVIS</sequence>
<protein>
    <submittedName>
        <fullName evidence="1">Copper oxidase</fullName>
    </submittedName>
</protein>
<accession>A0ACD1AHE0</accession>
<name>A0ACD1AHE0_9FIRM</name>
<evidence type="ECO:0000313" key="1">
    <source>
        <dbReference type="EMBL" id="QOX65906.1"/>
    </source>
</evidence>
<evidence type="ECO:0000313" key="2">
    <source>
        <dbReference type="Proteomes" id="UP000594014"/>
    </source>
</evidence>